<dbReference type="EMBL" id="DF973691">
    <property type="protein sequence ID" value="GAU37848.1"/>
    <property type="molecule type" value="Genomic_DNA"/>
</dbReference>
<evidence type="ECO:0000256" key="1">
    <source>
        <dbReference type="SAM" id="MobiDB-lite"/>
    </source>
</evidence>
<dbReference type="AlphaFoldDB" id="A0A2Z6MZ23"/>
<evidence type="ECO:0000313" key="3">
    <source>
        <dbReference type="Proteomes" id="UP000242715"/>
    </source>
</evidence>
<protein>
    <recommendedName>
        <fullName evidence="4">DUF4283 domain-containing protein</fullName>
    </recommendedName>
</protein>
<dbReference type="Proteomes" id="UP000242715">
    <property type="component" value="Unassembled WGS sequence"/>
</dbReference>
<sequence>MSTFLGLAGQITNQTCHLHHLLNSHHRCWGKGIQEDPSKKALVGGSEGSKKDQVLKVLINEALCKELQGSLVGTLVGERDVRCIQTTLYMEGFQSISVTYMGGNMTLLMSPIAGDVEKMWRSRKDSMMYYFSELKPWNPGLFVVQREGDELERDVRYKKQHWEENEEDRDISKYAQVSKGEDKVLTSEKSTNNPNSKEAILSITLGEAGVMDKDMEKRQTKQTTVLVDSRKELLCDTCKCGGTLGGGPVPAVDLTIEQAGLVDSHMDPLIDPIHEVGEATEQSKDPKQVGLEVDPVDPVSPSGCEIVGIQDPGSPKSIILGMERDKRYSSVSEPEEALSSHRAGSRKQISKLKKQKSYSKFNQLGAPKCIWLAEALTGGGGLAWSRRHKGDHHLAVVVGMVEGRVPSKEKSRVGDRDVVKEHRCDTLASGINLISGSGISRVAVSELEEGSEKARVTEADKLLGIQKEVGFTFEET</sequence>
<keyword evidence="3" id="KW-1185">Reference proteome</keyword>
<name>A0A2Z6MZ23_TRISU</name>
<organism evidence="2 3">
    <name type="scientific">Trifolium subterraneum</name>
    <name type="common">Subterranean clover</name>
    <dbReference type="NCBI Taxonomy" id="3900"/>
    <lineage>
        <taxon>Eukaryota</taxon>
        <taxon>Viridiplantae</taxon>
        <taxon>Streptophyta</taxon>
        <taxon>Embryophyta</taxon>
        <taxon>Tracheophyta</taxon>
        <taxon>Spermatophyta</taxon>
        <taxon>Magnoliopsida</taxon>
        <taxon>eudicotyledons</taxon>
        <taxon>Gunneridae</taxon>
        <taxon>Pentapetalae</taxon>
        <taxon>rosids</taxon>
        <taxon>fabids</taxon>
        <taxon>Fabales</taxon>
        <taxon>Fabaceae</taxon>
        <taxon>Papilionoideae</taxon>
        <taxon>50 kb inversion clade</taxon>
        <taxon>NPAAA clade</taxon>
        <taxon>Hologalegina</taxon>
        <taxon>IRL clade</taxon>
        <taxon>Trifolieae</taxon>
        <taxon>Trifolium</taxon>
    </lineage>
</organism>
<accession>A0A2Z6MZ23</accession>
<gene>
    <name evidence="2" type="ORF">TSUD_57080</name>
</gene>
<evidence type="ECO:0000313" key="2">
    <source>
        <dbReference type="EMBL" id="GAU37848.1"/>
    </source>
</evidence>
<reference evidence="3" key="1">
    <citation type="journal article" date="2017" name="Front. Plant Sci.">
        <title>Climate Clever Clovers: New Paradigm to Reduce the Environmental Footprint of Ruminants by Breeding Low Methanogenic Forages Utilizing Haplotype Variation.</title>
        <authorList>
            <person name="Kaur P."/>
            <person name="Appels R."/>
            <person name="Bayer P.E."/>
            <person name="Keeble-Gagnere G."/>
            <person name="Wang J."/>
            <person name="Hirakawa H."/>
            <person name="Shirasawa K."/>
            <person name="Vercoe P."/>
            <person name="Stefanova K."/>
            <person name="Durmic Z."/>
            <person name="Nichols P."/>
            <person name="Revell C."/>
            <person name="Isobe S.N."/>
            <person name="Edwards D."/>
            <person name="Erskine W."/>
        </authorList>
    </citation>
    <scope>NUCLEOTIDE SEQUENCE [LARGE SCALE GENOMIC DNA]</scope>
    <source>
        <strain evidence="3">cv. Daliak</strain>
    </source>
</reference>
<evidence type="ECO:0008006" key="4">
    <source>
        <dbReference type="Google" id="ProtNLM"/>
    </source>
</evidence>
<feature type="region of interest" description="Disordered" evidence="1">
    <location>
        <begin position="330"/>
        <end position="351"/>
    </location>
</feature>
<proteinExistence type="predicted"/>